<evidence type="ECO:0000256" key="1">
    <source>
        <dbReference type="SAM" id="MobiDB-lite"/>
    </source>
</evidence>
<gene>
    <name evidence="3" type="ORF">GCM10010171_47140</name>
</gene>
<keyword evidence="2" id="KW-0732">Signal</keyword>
<sequence length="56" mass="5399">MSKTLSAFLAAFASSLVALCVVGAGTGSATSSDDGDPAAPPTTTTTATTEGNPWHG</sequence>
<dbReference type="RefSeq" id="WP_189212745.1">
    <property type="nucleotide sequence ID" value="NZ_BMRB01000004.1"/>
</dbReference>
<comment type="caution">
    <text evidence="3">The sequence shown here is derived from an EMBL/GenBank/DDBJ whole genome shotgun (WGS) entry which is preliminary data.</text>
</comment>
<feature type="chain" id="PRO_5039282363" evidence="2">
    <location>
        <begin position="21"/>
        <end position="56"/>
    </location>
</feature>
<keyword evidence="4" id="KW-1185">Reference proteome</keyword>
<evidence type="ECO:0000313" key="3">
    <source>
        <dbReference type="EMBL" id="GGS46505.1"/>
    </source>
</evidence>
<protein>
    <submittedName>
        <fullName evidence="3">Uncharacterized protein</fullName>
    </submittedName>
</protein>
<feature type="signal peptide" evidence="2">
    <location>
        <begin position="1"/>
        <end position="20"/>
    </location>
</feature>
<evidence type="ECO:0000256" key="2">
    <source>
        <dbReference type="SAM" id="SignalP"/>
    </source>
</evidence>
<reference evidence="3" key="1">
    <citation type="journal article" date="2014" name="Int. J. Syst. Evol. Microbiol.">
        <title>Complete genome sequence of Corynebacterium casei LMG S-19264T (=DSM 44701T), isolated from a smear-ripened cheese.</title>
        <authorList>
            <consortium name="US DOE Joint Genome Institute (JGI-PGF)"/>
            <person name="Walter F."/>
            <person name="Albersmeier A."/>
            <person name="Kalinowski J."/>
            <person name="Ruckert C."/>
        </authorList>
    </citation>
    <scope>NUCLEOTIDE SEQUENCE</scope>
    <source>
        <strain evidence="3">JCM 3276</strain>
    </source>
</reference>
<reference evidence="3" key="2">
    <citation type="submission" date="2020-09" db="EMBL/GenBank/DDBJ databases">
        <authorList>
            <person name="Sun Q."/>
            <person name="Ohkuma M."/>
        </authorList>
    </citation>
    <scope>NUCLEOTIDE SEQUENCE</scope>
    <source>
        <strain evidence="3">JCM 3276</strain>
    </source>
</reference>
<evidence type="ECO:0000313" key="4">
    <source>
        <dbReference type="Proteomes" id="UP000660680"/>
    </source>
</evidence>
<dbReference type="Proteomes" id="UP000660680">
    <property type="component" value="Unassembled WGS sequence"/>
</dbReference>
<accession>A0A918GME3</accession>
<dbReference type="AlphaFoldDB" id="A0A918GME3"/>
<feature type="region of interest" description="Disordered" evidence="1">
    <location>
        <begin position="27"/>
        <end position="56"/>
    </location>
</feature>
<dbReference type="EMBL" id="BMRB01000004">
    <property type="protein sequence ID" value="GGS46505.1"/>
    <property type="molecule type" value="Genomic_DNA"/>
</dbReference>
<proteinExistence type="predicted"/>
<organism evidence="3 4">
    <name type="scientific">Actinokineospora fastidiosa</name>
    <dbReference type="NCBI Taxonomy" id="1816"/>
    <lineage>
        <taxon>Bacteria</taxon>
        <taxon>Bacillati</taxon>
        <taxon>Actinomycetota</taxon>
        <taxon>Actinomycetes</taxon>
        <taxon>Pseudonocardiales</taxon>
        <taxon>Pseudonocardiaceae</taxon>
        <taxon>Actinokineospora</taxon>
    </lineage>
</organism>
<name>A0A918GME3_9PSEU</name>